<name>A0A412PL82_STRAP</name>
<evidence type="ECO:0000313" key="1">
    <source>
        <dbReference type="EMBL" id="RGT59451.1"/>
    </source>
</evidence>
<dbReference type="AlphaFoldDB" id="A0A412PL82"/>
<accession>A0A412PL82</accession>
<protein>
    <submittedName>
        <fullName evidence="1">DUF3102 domain-containing protein</fullName>
    </submittedName>
</protein>
<sequence>MNELALSNNLAQIELEINHHKQLAGQSIWEIGRRLNHVKENDLVHGQFMDWYKGLGIDKDFASKSMKIAKELPNFETLRNLGATALHLIATLPDDQKQEQIERIEQGDSPTVRELQEVRKQLNLSKADNEELRQKNEQLAEQALAKFETKIVTKEVAPQDYDSTKSLNKTLMEKNKELKSDLESLEERNKFVESQYQSLLKEREKVDANSKKYEELTEAIQQSKGQLNDVQKKMSDYKDILEIVRSGDDLLTKMSGLIYKDEEKFRQADHVIGLEIDSLVNRMQLLINDLLQMRGAATIIEGEFK</sequence>
<proteinExistence type="predicted"/>
<organism evidence="1 2">
    <name type="scientific">Streptococcus anginosus</name>
    <dbReference type="NCBI Taxonomy" id="1328"/>
    <lineage>
        <taxon>Bacteria</taxon>
        <taxon>Bacillati</taxon>
        <taxon>Bacillota</taxon>
        <taxon>Bacilli</taxon>
        <taxon>Lactobacillales</taxon>
        <taxon>Streptococcaceae</taxon>
        <taxon>Streptococcus</taxon>
        <taxon>Streptococcus anginosus group</taxon>
    </lineage>
</organism>
<dbReference type="Proteomes" id="UP000284046">
    <property type="component" value="Unassembled WGS sequence"/>
</dbReference>
<dbReference type="EMBL" id="QRWZ01000017">
    <property type="protein sequence ID" value="RGT59451.1"/>
    <property type="molecule type" value="Genomic_DNA"/>
</dbReference>
<comment type="caution">
    <text evidence="1">The sequence shown here is derived from an EMBL/GenBank/DDBJ whole genome shotgun (WGS) entry which is preliminary data.</text>
</comment>
<gene>
    <name evidence="1" type="ORF">DWX18_09435</name>
</gene>
<dbReference type="RefSeq" id="WP_118138907.1">
    <property type="nucleotide sequence ID" value="NZ_JAPAHZ010000001.1"/>
</dbReference>
<evidence type="ECO:0000313" key="2">
    <source>
        <dbReference type="Proteomes" id="UP000284046"/>
    </source>
</evidence>
<reference evidence="1 2" key="1">
    <citation type="submission" date="2018-08" db="EMBL/GenBank/DDBJ databases">
        <title>A genome reference for cultivated species of the human gut microbiota.</title>
        <authorList>
            <person name="Zou Y."/>
            <person name="Xue W."/>
            <person name="Luo G."/>
        </authorList>
    </citation>
    <scope>NUCLEOTIDE SEQUENCE [LARGE SCALE GENOMIC DNA]</scope>
    <source>
        <strain evidence="1 2">AF18-38</strain>
    </source>
</reference>